<dbReference type="PROSITE" id="PS51463">
    <property type="entry name" value="P_GLUCOSE_ISOMERASE_3"/>
    <property type="match status" value="1"/>
</dbReference>
<protein>
    <recommendedName>
        <fullName evidence="7">Glucose-6-phosphate isomerase</fullName>
        <shortName evidence="7">GPI</shortName>
        <ecNumber evidence="7">5.3.1.9</ecNumber>
    </recommendedName>
    <alternativeName>
        <fullName evidence="7">Phosphoglucose isomerase</fullName>
        <shortName evidence="7">PGI</shortName>
    </alternativeName>
    <alternativeName>
        <fullName evidence="7">Phosphohexose isomerase</fullName>
        <shortName evidence="7">PHI</shortName>
    </alternativeName>
</protein>
<comment type="caution">
    <text evidence="9">The sequence shown here is derived from an EMBL/GenBank/DDBJ whole genome shotgun (WGS) entry which is preliminary data.</text>
</comment>
<name>A0A4Y8ZMR8_9SPHN</name>
<dbReference type="EC" id="5.3.1.9" evidence="7"/>
<feature type="active site" evidence="7">
    <location>
        <position position="470"/>
    </location>
</feature>
<evidence type="ECO:0000256" key="6">
    <source>
        <dbReference type="ARBA" id="ARBA00029321"/>
    </source>
</evidence>
<evidence type="ECO:0000256" key="4">
    <source>
        <dbReference type="ARBA" id="ARBA00023152"/>
    </source>
</evidence>
<dbReference type="Gene3D" id="1.10.1390.10">
    <property type="match status" value="1"/>
</dbReference>
<feature type="active site" description="Proton donor" evidence="7">
    <location>
        <position position="329"/>
    </location>
</feature>
<dbReference type="AlphaFoldDB" id="A0A4Y8ZMR8"/>
<comment type="pathway">
    <text evidence="1 7 8">Carbohydrate degradation; glycolysis; D-glyceraldehyde 3-phosphate and glycerone phosphate from D-glucose: step 2/4.</text>
</comment>
<accession>A0A4Y8ZMR8</accession>
<comment type="function">
    <text evidence="7">Catalyzes the reversible isomerization of glucose-6-phosphate to fructose-6-phosphate.</text>
</comment>
<dbReference type="InterPro" id="IPR035482">
    <property type="entry name" value="SIS_PGI_2"/>
</dbReference>
<proteinExistence type="inferred from homology"/>
<evidence type="ECO:0000256" key="8">
    <source>
        <dbReference type="RuleBase" id="RU000612"/>
    </source>
</evidence>
<feature type="active site" evidence="7">
    <location>
        <position position="360"/>
    </location>
</feature>
<organism evidence="9 10">
    <name type="scientific">Sphingomonas parva</name>
    <dbReference type="NCBI Taxonomy" id="2555898"/>
    <lineage>
        <taxon>Bacteria</taxon>
        <taxon>Pseudomonadati</taxon>
        <taxon>Pseudomonadota</taxon>
        <taxon>Alphaproteobacteria</taxon>
        <taxon>Sphingomonadales</taxon>
        <taxon>Sphingomonadaceae</taxon>
        <taxon>Sphingomonas</taxon>
    </lineage>
</organism>
<dbReference type="Gene3D" id="3.40.50.10490">
    <property type="entry name" value="Glucose-6-phosphate isomerase like protein, domain 1"/>
    <property type="match status" value="2"/>
</dbReference>
<dbReference type="EMBL" id="SPDV01000033">
    <property type="protein sequence ID" value="TFI57298.1"/>
    <property type="molecule type" value="Genomic_DNA"/>
</dbReference>
<dbReference type="InterPro" id="IPR023096">
    <property type="entry name" value="G6P_Isomerase_C"/>
</dbReference>
<dbReference type="PROSITE" id="PS00765">
    <property type="entry name" value="P_GLUCOSE_ISOMERASE_1"/>
    <property type="match status" value="1"/>
</dbReference>
<gene>
    <name evidence="7" type="primary">pgi</name>
    <name evidence="9" type="ORF">E2493_15630</name>
</gene>
<dbReference type="PROSITE" id="PS00174">
    <property type="entry name" value="P_GLUCOSE_ISOMERASE_2"/>
    <property type="match status" value="1"/>
</dbReference>
<dbReference type="SUPFAM" id="SSF53697">
    <property type="entry name" value="SIS domain"/>
    <property type="match status" value="1"/>
</dbReference>
<dbReference type="GO" id="GO:0004347">
    <property type="term" value="F:glucose-6-phosphate isomerase activity"/>
    <property type="evidence" value="ECO:0007669"/>
    <property type="project" value="UniProtKB-UniRule"/>
</dbReference>
<dbReference type="GO" id="GO:0005829">
    <property type="term" value="C:cytosol"/>
    <property type="evidence" value="ECO:0007669"/>
    <property type="project" value="TreeGrafter"/>
</dbReference>
<dbReference type="Pfam" id="PF00342">
    <property type="entry name" value="PGI"/>
    <property type="match status" value="1"/>
</dbReference>
<dbReference type="CDD" id="cd05015">
    <property type="entry name" value="SIS_PGI_1"/>
    <property type="match status" value="1"/>
</dbReference>
<dbReference type="PANTHER" id="PTHR11469">
    <property type="entry name" value="GLUCOSE-6-PHOSPHATE ISOMERASE"/>
    <property type="match status" value="1"/>
</dbReference>
<evidence type="ECO:0000256" key="3">
    <source>
        <dbReference type="ARBA" id="ARBA00022432"/>
    </source>
</evidence>
<comment type="subcellular location">
    <subcellularLocation>
        <location evidence="7">Cytoplasm</location>
    </subcellularLocation>
</comment>
<dbReference type="OrthoDB" id="140919at2"/>
<comment type="catalytic activity">
    <reaction evidence="6 7 8">
        <text>alpha-D-glucose 6-phosphate = beta-D-fructose 6-phosphate</text>
        <dbReference type="Rhea" id="RHEA:11816"/>
        <dbReference type="ChEBI" id="CHEBI:57634"/>
        <dbReference type="ChEBI" id="CHEBI:58225"/>
        <dbReference type="EC" id="5.3.1.9"/>
    </reaction>
</comment>
<keyword evidence="10" id="KW-1185">Reference proteome</keyword>
<dbReference type="GO" id="GO:0048029">
    <property type="term" value="F:monosaccharide binding"/>
    <property type="evidence" value="ECO:0007669"/>
    <property type="project" value="TreeGrafter"/>
</dbReference>
<dbReference type="InterPro" id="IPR018189">
    <property type="entry name" value="Phosphoglucose_isomerase_CS"/>
</dbReference>
<dbReference type="PRINTS" id="PR00662">
    <property type="entry name" value="G6PISOMERASE"/>
</dbReference>
<evidence type="ECO:0000313" key="9">
    <source>
        <dbReference type="EMBL" id="TFI57298.1"/>
    </source>
</evidence>
<dbReference type="UniPathway" id="UPA00109">
    <property type="reaction ID" value="UER00181"/>
</dbReference>
<dbReference type="NCBIfam" id="NF001211">
    <property type="entry name" value="PRK00179.1"/>
    <property type="match status" value="1"/>
</dbReference>
<dbReference type="PANTHER" id="PTHR11469:SF1">
    <property type="entry name" value="GLUCOSE-6-PHOSPHATE ISOMERASE"/>
    <property type="match status" value="1"/>
</dbReference>
<evidence type="ECO:0000256" key="5">
    <source>
        <dbReference type="ARBA" id="ARBA00023235"/>
    </source>
</evidence>
<reference evidence="9 10" key="1">
    <citation type="submission" date="2019-03" db="EMBL/GenBank/DDBJ databases">
        <title>Genome sequence of Sphingomonas sp. 17J27-24.</title>
        <authorList>
            <person name="Kim M."/>
            <person name="Maeng S."/>
            <person name="Sathiyaraj S."/>
        </authorList>
    </citation>
    <scope>NUCLEOTIDE SEQUENCE [LARGE SCALE GENOMIC DNA]</scope>
    <source>
        <strain evidence="9 10">17J27-24</strain>
    </source>
</reference>
<keyword evidence="5 7" id="KW-0413">Isomerase</keyword>
<dbReference type="Proteomes" id="UP000298213">
    <property type="component" value="Unassembled WGS sequence"/>
</dbReference>
<evidence type="ECO:0000256" key="2">
    <source>
        <dbReference type="ARBA" id="ARBA00006604"/>
    </source>
</evidence>
<dbReference type="GO" id="GO:0006096">
    <property type="term" value="P:glycolytic process"/>
    <property type="evidence" value="ECO:0007669"/>
    <property type="project" value="UniProtKB-UniRule"/>
</dbReference>
<evidence type="ECO:0000256" key="7">
    <source>
        <dbReference type="HAMAP-Rule" id="MF_00473"/>
    </source>
</evidence>
<dbReference type="GO" id="GO:0097367">
    <property type="term" value="F:carbohydrate derivative binding"/>
    <property type="evidence" value="ECO:0007669"/>
    <property type="project" value="InterPro"/>
</dbReference>
<dbReference type="CDD" id="cd05016">
    <property type="entry name" value="SIS_PGI_2"/>
    <property type="match status" value="1"/>
</dbReference>
<dbReference type="GO" id="GO:0051156">
    <property type="term" value="P:glucose 6-phosphate metabolic process"/>
    <property type="evidence" value="ECO:0007669"/>
    <property type="project" value="TreeGrafter"/>
</dbReference>
<dbReference type="UniPathway" id="UPA00138"/>
<dbReference type="GO" id="GO:0006094">
    <property type="term" value="P:gluconeogenesis"/>
    <property type="evidence" value="ECO:0007669"/>
    <property type="project" value="UniProtKB-UniRule"/>
</dbReference>
<sequence>MSDAWQAVGQLGTRTLQELFAAEADRVQRLTLEEAGIRFDFAKTHLGEDALAAFEALAEQQDLAAARDALFAGAEVNPTEGRAAEHSAERGQGAPESVARASTLHARMRALIDAIEAEAFGPIRHILHIGIGGSALGPDFLIDALGRDAGRYDAAIVSNVDAAALEEAVADFDPHSTLLAVASKTFTTMETLLNTRSALAWLEQGGVADPYGQMVALTAAPDKAIEFGVDETRILPFSETVGGRYSLWSSIGFPAALALGWEAFEQMLEGAAAMDRHFRLAPLSRNAPVLAAFVDRYYANVRGCETRAVFAYDERLRLLPSYLQQLEMESNGKSVKLDGTPVGRASSQITWGGVGTDAQHAVFQLLHQGTHLVPVEFVAAVEPGHSYDEEHHRQLLINCFAQGAALMAGKGSEDPHRNYPGDRPSTTILLDRVDPFTIGALLAFYEHRTFVNAVLLGINPFDQFGVELGKSMAKAIDNGEDLGFDPSTEALIARALGE</sequence>
<keyword evidence="3 7" id="KW-0312">Gluconeogenesis</keyword>
<comment type="pathway">
    <text evidence="7">Carbohydrate biosynthesis; gluconeogenesis.</text>
</comment>
<dbReference type="InterPro" id="IPR035476">
    <property type="entry name" value="SIS_PGI_1"/>
</dbReference>
<comment type="similarity">
    <text evidence="2 7 8">Belongs to the GPI family.</text>
</comment>
<evidence type="ECO:0000313" key="10">
    <source>
        <dbReference type="Proteomes" id="UP000298213"/>
    </source>
</evidence>
<dbReference type="HAMAP" id="MF_00473">
    <property type="entry name" value="G6P_isomerase"/>
    <property type="match status" value="1"/>
</dbReference>
<dbReference type="InterPro" id="IPR046348">
    <property type="entry name" value="SIS_dom_sf"/>
</dbReference>
<keyword evidence="7" id="KW-0963">Cytoplasm</keyword>
<evidence type="ECO:0000256" key="1">
    <source>
        <dbReference type="ARBA" id="ARBA00004926"/>
    </source>
</evidence>
<dbReference type="InterPro" id="IPR001672">
    <property type="entry name" value="G6P_Isomerase"/>
</dbReference>
<keyword evidence="4 7" id="KW-0324">Glycolysis</keyword>
<dbReference type="RefSeq" id="WP_135088462.1">
    <property type="nucleotide sequence ID" value="NZ_SPDV01000033.1"/>
</dbReference>